<dbReference type="RefSeq" id="WP_231327457.1">
    <property type="nucleotide sequence ID" value="NZ_CP088156.1"/>
</dbReference>
<name>A0ABY3RKZ5_9BRAD</name>
<proteinExistence type="predicted"/>
<dbReference type="EMBL" id="CP088156">
    <property type="protein sequence ID" value="UFZ08008.1"/>
    <property type="molecule type" value="Genomic_DNA"/>
</dbReference>
<protein>
    <submittedName>
        <fullName evidence="3">Zinc ribbon domain-containing protein</fullName>
    </submittedName>
</protein>
<evidence type="ECO:0000256" key="1">
    <source>
        <dbReference type="SAM" id="Phobius"/>
    </source>
</evidence>
<dbReference type="Proteomes" id="UP001431010">
    <property type="component" value="Chromosome"/>
</dbReference>
<keyword evidence="4" id="KW-1185">Reference proteome</keyword>
<keyword evidence="1" id="KW-0812">Transmembrane</keyword>
<sequence length="217" mass="23564">MEPPKDGYGDSYLFMNGAAMALIECPECGARVSDRAAACPQCGQPIAEYPSSDPLTAARAQRWLKSESAHGAERPLPKKANRGCASVFVLLLVFIGIGAIMGGRDDEKESANPSCKSDWRRCSDNADLVNNFRDISFGQASCKIEAQKLAKFGEPKFPFLAFSTFYKGDNYVKSGIVTLVEKEAQFQNGFGAMVHSTVVCKYDLNIKQAVEVKVSGN</sequence>
<evidence type="ECO:0000313" key="3">
    <source>
        <dbReference type="EMBL" id="UFZ08008.1"/>
    </source>
</evidence>
<feature type="transmembrane region" description="Helical" evidence="1">
    <location>
        <begin position="84"/>
        <end position="103"/>
    </location>
</feature>
<organism evidence="3 4">
    <name type="scientific">Bradyrhizobium ontarionense</name>
    <dbReference type="NCBI Taxonomy" id="2898149"/>
    <lineage>
        <taxon>Bacteria</taxon>
        <taxon>Pseudomonadati</taxon>
        <taxon>Pseudomonadota</taxon>
        <taxon>Alphaproteobacteria</taxon>
        <taxon>Hyphomicrobiales</taxon>
        <taxon>Nitrobacteraceae</taxon>
        <taxon>Bradyrhizobium</taxon>
    </lineage>
</organism>
<evidence type="ECO:0000313" key="4">
    <source>
        <dbReference type="Proteomes" id="UP001431010"/>
    </source>
</evidence>
<feature type="domain" description="Putative zinc-ribbon" evidence="2">
    <location>
        <begin position="23"/>
        <end position="46"/>
    </location>
</feature>
<reference evidence="3" key="1">
    <citation type="journal article" date="2024" name="Antonie Van Leeuwenhoek">
        <title>Bradyrhizobium ontarionense sp. nov., a novel bacterial symbiont isolated from Aeschynomene indica (Indian jointvetch), harbours photosynthesis, nitrogen fixation and nitrous oxide (N2O) reductase genes.</title>
        <authorList>
            <person name="Bromfield E.S.P."/>
            <person name="Cloutier S."/>
        </authorList>
    </citation>
    <scope>NUCLEOTIDE SEQUENCE</scope>
    <source>
        <strain evidence="3">A19</strain>
    </source>
</reference>
<accession>A0ABY3RKZ5</accession>
<evidence type="ECO:0000259" key="2">
    <source>
        <dbReference type="Pfam" id="PF13248"/>
    </source>
</evidence>
<keyword evidence="1" id="KW-0472">Membrane</keyword>
<keyword evidence="1" id="KW-1133">Transmembrane helix</keyword>
<dbReference type="InterPro" id="IPR059113">
    <property type="entry name" value="Znf_ribbon"/>
</dbReference>
<dbReference type="Pfam" id="PF13248">
    <property type="entry name" value="Zn_ribbon_3"/>
    <property type="match status" value="1"/>
</dbReference>
<gene>
    <name evidence="3" type="ORF">LQG66_17660</name>
</gene>